<keyword evidence="5 12" id="KW-0963">Cytoplasm</keyword>
<comment type="caution">
    <text evidence="14">The sequence shown here is derived from an EMBL/GenBank/DDBJ whole genome shotgun (WGS) entry which is preliminary data.</text>
</comment>
<dbReference type="PANTHER" id="PTHR11806">
    <property type="entry name" value="GLUCOSE INHIBITED DIVISION PROTEIN A"/>
    <property type="match status" value="1"/>
</dbReference>
<feature type="binding site" evidence="12">
    <location>
        <position position="180"/>
    </location>
    <ligand>
        <name>FAD</name>
        <dbReference type="ChEBI" id="CHEBI:57692"/>
    </ligand>
</feature>
<dbReference type="HAMAP" id="MF_00129">
    <property type="entry name" value="MnmG_GidA"/>
    <property type="match status" value="1"/>
</dbReference>
<reference evidence="14 15" key="1">
    <citation type="submission" date="2016-04" db="EMBL/GenBank/DDBJ databases">
        <title>ATOL: Assembling a taxonomically balanced genome-scale reconstruction of the evolutionary history of the Enterobacteriaceae.</title>
        <authorList>
            <person name="Plunkett G.III."/>
            <person name="Neeno-Eckwall E.C."/>
            <person name="Glasner J.D."/>
            <person name="Perna N.T."/>
        </authorList>
    </citation>
    <scope>NUCLEOTIDE SEQUENCE [LARGE SCALE GENOMIC DNA]</scope>
    <source>
        <strain evidence="14 15">ATCC 19692</strain>
    </source>
</reference>
<dbReference type="RefSeq" id="WP_066749601.1">
    <property type="nucleotide sequence ID" value="NZ_LXEN01000077.1"/>
</dbReference>
<evidence type="ECO:0000256" key="10">
    <source>
        <dbReference type="ARBA" id="ARBA00025948"/>
    </source>
</evidence>
<organism evidence="14 15">
    <name type="scientific">Proteus myxofaciens ATCC 19692</name>
    <dbReference type="NCBI Taxonomy" id="1354337"/>
    <lineage>
        <taxon>Bacteria</taxon>
        <taxon>Pseudomonadati</taxon>
        <taxon>Pseudomonadota</taxon>
        <taxon>Gammaproteobacteria</taxon>
        <taxon>Enterobacterales</taxon>
        <taxon>Morganellaceae</taxon>
        <taxon>Proteus</taxon>
    </lineage>
</organism>
<dbReference type="SMART" id="SM01228">
    <property type="entry name" value="GIDA_assoc_3"/>
    <property type="match status" value="1"/>
</dbReference>
<dbReference type="PATRIC" id="fig|1354337.4.peg.1668"/>
<evidence type="ECO:0000256" key="8">
    <source>
        <dbReference type="ARBA" id="ARBA00022827"/>
    </source>
</evidence>
<dbReference type="Gene3D" id="1.10.150.570">
    <property type="entry name" value="GidA associated domain, C-terminal subdomain"/>
    <property type="match status" value="1"/>
</dbReference>
<evidence type="ECO:0000313" key="14">
    <source>
        <dbReference type="EMBL" id="OAT29526.1"/>
    </source>
</evidence>
<dbReference type="STRING" id="1354337.M983_1628"/>
<dbReference type="InterPro" id="IPR020595">
    <property type="entry name" value="MnmG-rel_CS"/>
</dbReference>
<dbReference type="Gene3D" id="1.10.10.1800">
    <property type="entry name" value="tRNA uridine 5-carboxymethylaminomethyl modification enzyme MnmG/GidA"/>
    <property type="match status" value="1"/>
</dbReference>
<comment type="similarity">
    <text evidence="3 12">Belongs to the MnmG family.</text>
</comment>
<keyword evidence="15" id="KW-1185">Reference proteome</keyword>
<dbReference type="Pfam" id="PF01134">
    <property type="entry name" value="GIDA"/>
    <property type="match status" value="1"/>
</dbReference>
<sequence length="632" mass="70539">MFYPENFDVIVIGGGHAGTEAAMAAARMGRQTLLLTHNIDTLGQMSCNPAIGGIGKGHLVKEIDAMGGLMATAIDHAGIQFRTLNASKGPAVRATRAQADRVLYRQAIRTTLENQPNLMIFQQPVEDLIVENEQVTGAVTRMGLKFRAKSVVLTVGTFLDGKIHIGLENYSGGRAGDPPSVSLSHRLRELPLRVSRLKTGTPPRIDARTIDFSQLAPQLGDNPTPVFSFLGNVSQHPEQMPCHITYTNEKTHEVIRNNLDRSPMYAGVIEGIGPRYCPSIEDKVMRFADRNSHQIFLEPEGLTSNEIYPNGISTSLPFDVQMQIVHSMKGMENARIIRPGYAIEYDFFDPRDLKQTLESKFINGLFFAGQINGTTGYEEAAAQGMLAGLNAARYAFDEEGWYPRRDQAYIGVLVDDLCTLGTKEPYRMFTSRAEYRLMLREDNADLRLTEIGRKLGMVDDNRWAQFCEKVELVEKERQRLRNIWVHPQAENISEINALINTPLSKEANGEDLLRRPEMTYDVLKKISLFAPGIDDSRPQAADQVEIQVKYEGYINRQQEEIEKQLRNEGATLPVDIDYKQVSGLSNEVIAKLNDHKPTTIGQASRISGITPAAISILLVWLKKQGLLRRSAS</sequence>
<dbReference type="PANTHER" id="PTHR11806:SF0">
    <property type="entry name" value="PROTEIN MTO1 HOMOLOG, MITOCHONDRIAL"/>
    <property type="match status" value="1"/>
</dbReference>
<comment type="subcellular location">
    <subcellularLocation>
        <location evidence="12">Cytoplasm</location>
    </subcellularLocation>
</comment>
<comment type="cofactor">
    <cofactor evidence="1 12">
        <name>FAD</name>
        <dbReference type="ChEBI" id="CHEBI:57692"/>
    </cofactor>
</comment>
<dbReference type="InterPro" id="IPR026904">
    <property type="entry name" value="MnmG_C"/>
</dbReference>
<dbReference type="FunFam" id="1.10.150.570:FF:000001">
    <property type="entry name" value="tRNA uridine 5-carboxymethylaminomethyl modification enzyme MnmG"/>
    <property type="match status" value="1"/>
</dbReference>
<dbReference type="FunFam" id="3.50.50.60:FF:000010">
    <property type="entry name" value="tRNA uridine 5-carboxymethylaminomethyl modification enzyme MnmG"/>
    <property type="match status" value="1"/>
</dbReference>
<keyword evidence="9 12" id="KW-0520">NAD</keyword>
<evidence type="ECO:0000256" key="12">
    <source>
        <dbReference type="HAMAP-Rule" id="MF_00129"/>
    </source>
</evidence>
<dbReference type="InterPro" id="IPR002218">
    <property type="entry name" value="MnmG-rel"/>
</dbReference>
<comment type="function">
    <text evidence="2 12">NAD-binding protein involved in the addition of a carboxymethylaminomethyl (cmnm) group at the wobble position (U34) of certain tRNAs, forming tRNA-cmnm(5)s(2)U34.</text>
</comment>
<evidence type="ECO:0000256" key="7">
    <source>
        <dbReference type="ARBA" id="ARBA00022694"/>
    </source>
</evidence>
<dbReference type="PROSITE" id="PS01280">
    <property type="entry name" value="GIDA_1"/>
    <property type="match status" value="1"/>
</dbReference>
<evidence type="ECO:0000256" key="2">
    <source>
        <dbReference type="ARBA" id="ARBA00003717"/>
    </source>
</evidence>
<dbReference type="GO" id="GO:0050660">
    <property type="term" value="F:flavin adenine dinucleotide binding"/>
    <property type="evidence" value="ECO:0007669"/>
    <property type="project" value="UniProtKB-UniRule"/>
</dbReference>
<dbReference type="InterPro" id="IPR036188">
    <property type="entry name" value="FAD/NAD-bd_sf"/>
</dbReference>
<dbReference type="InterPro" id="IPR049312">
    <property type="entry name" value="GIDA_C_N"/>
</dbReference>
<evidence type="ECO:0000256" key="4">
    <source>
        <dbReference type="ARBA" id="ARBA00020461"/>
    </source>
</evidence>
<accession>A0A198FZL5</accession>
<feature type="domain" description="tRNA uridine 5-carboxymethylaminomethyl modification enzyme C-terminal subdomain" evidence="13">
    <location>
        <begin position="548"/>
        <end position="619"/>
    </location>
</feature>
<keyword evidence="6 12" id="KW-0285">Flavoprotein</keyword>
<dbReference type="GO" id="GO:0005829">
    <property type="term" value="C:cytosol"/>
    <property type="evidence" value="ECO:0007669"/>
    <property type="project" value="TreeGrafter"/>
</dbReference>
<evidence type="ECO:0000256" key="6">
    <source>
        <dbReference type="ARBA" id="ARBA00022630"/>
    </source>
</evidence>
<dbReference type="InterPro" id="IPR004416">
    <property type="entry name" value="MnmG"/>
</dbReference>
<dbReference type="Gene3D" id="3.50.50.60">
    <property type="entry name" value="FAD/NAD(P)-binding domain"/>
    <property type="match status" value="2"/>
</dbReference>
<gene>
    <name evidence="12" type="primary">mnmG</name>
    <name evidence="12" type="synonym">gidA</name>
    <name evidence="14" type="ORF">M983_1628</name>
</gene>
<dbReference type="GO" id="GO:0002098">
    <property type="term" value="P:tRNA wobble uridine modification"/>
    <property type="evidence" value="ECO:0007669"/>
    <property type="project" value="InterPro"/>
</dbReference>
<feature type="binding site" evidence="12">
    <location>
        <position position="125"/>
    </location>
    <ligand>
        <name>FAD</name>
        <dbReference type="ChEBI" id="CHEBI:57692"/>
    </ligand>
</feature>
<dbReference type="AlphaFoldDB" id="A0A198FZL5"/>
<feature type="binding site" evidence="12">
    <location>
        <begin position="13"/>
        <end position="18"/>
    </location>
    <ligand>
        <name>FAD</name>
        <dbReference type="ChEBI" id="CHEBI:57692"/>
    </ligand>
</feature>
<dbReference type="InterPro" id="IPR047001">
    <property type="entry name" value="MnmG_C_subdom"/>
</dbReference>
<protein>
    <recommendedName>
        <fullName evidence="4 12">tRNA uridine 5-carboxymethylaminomethyl modification enzyme MnmG</fullName>
    </recommendedName>
    <alternativeName>
        <fullName evidence="11 12">Glucose-inhibited division protein A</fullName>
    </alternativeName>
</protein>
<evidence type="ECO:0000256" key="5">
    <source>
        <dbReference type="ARBA" id="ARBA00022490"/>
    </source>
</evidence>
<dbReference type="NCBIfam" id="TIGR00136">
    <property type="entry name" value="mnmG_gidA"/>
    <property type="match status" value="1"/>
</dbReference>
<evidence type="ECO:0000256" key="9">
    <source>
        <dbReference type="ARBA" id="ARBA00023027"/>
    </source>
</evidence>
<proteinExistence type="inferred from homology"/>
<dbReference type="InterPro" id="IPR040131">
    <property type="entry name" value="MnmG_N"/>
</dbReference>
<feature type="binding site" evidence="12">
    <location>
        <position position="370"/>
    </location>
    <ligand>
        <name>FAD</name>
        <dbReference type="ChEBI" id="CHEBI:57692"/>
    </ligand>
</feature>
<comment type="subunit">
    <text evidence="10 12">Homodimer. Heterotetramer of two MnmE and two MnmG subunits.</text>
</comment>
<dbReference type="GO" id="GO:0030488">
    <property type="term" value="P:tRNA methylation"/>
    <property type="evidence" value="ECO:0007669"/>
    <property type="project" value="TreeGrafter"/>
</dbReference>
<evidence type="ECO:0000313" key="15">
    <source>
        <dbReference type="Proteomes" id="UP000094023"/>
    </source>
</evidence>
<keyword evidence="7 12" id="KW-0819">tRNA processing</keyword>
<dbReference type="PROSITE" id="PS01281">
    <property type="entry name" value="GIDA_2"/>
    <property type="match status" value="1"/>
</dbReference>
<evidence type="ECO:0000256" key="3">
    <source>
        <dbReference type="ARBA" id="ARBA00007653"/>
    </source>
</evidence>
<evidence type="ECO:0000259" key="13">
    <source>
        <dbReference type="SMART" id="SM01228"/>
    </source>
</evidence>
<keyword evidence="8 12" id="KW-0274">FAD</keyword>
<evidence type="ECO:0000256" key="1">
    <source>
        <dbReference type="ARBA" id="ARBA00001974"/>
    </source>
</evidence>
<dbReference type="OrthoDB" id="9815560at2"/>
<feature type="binding site" evidence="12">
    <location>
        <begin position="273"/>
        <end position="287"/>
    </location>
    <ligand>
        <name>NAD(+)</name>
        <dbReference type="ChEBI" id="CHEBI:57540"/>
    </ligand>
</feature>
<dbReference type="InterPro" id="IPR044920">
    <property type="entry name" value="MnmG_C_subdom_sf"/>
</dbReference>
<dbReference type="Pfam" id="PF21680">
    <property type="entry name" value="GIDA_C_1st"/>
    <property type="match status" value="1"/>
</dbReference>
<dbReference type="SUPFAM" id="SSF51905">
    <property type="entry name" value="FAD/NAD(P)-binding domain"/>
    <property type="match status" value="1"/>
</dbReference>
<name>A0A198FZL5_9GAMM</name>
<evidence type="ECO:0000256" key="11">
    <source>
        <dbReference type="ARBA" id="ARBA00031800"/>
    </source>
</evidence>
<dbReference type="FunFam" id="1.10.10.1800:FF:000001">
    <property type="entry name" value="tRNA uridine 5-carboxymethylaminomethyl modification enzyme MnmG"/>
    <property type="match status" value="1"/>
</dbReference>
<dbReference type="Proteomes" id="UP000094023">
    <property type="component" value="Unassembled WGS sequence"/>
</dbReference>
<dbReference type="Pfam" id="PF13932">
    <property type="entry name" value="SAM_GIDA_C"/>
    <property type="match status" value="1"/>
</dbReference>
<dbReference type="EMBL" id="LXEN01000077">
    <property type="protein sequence ID" value="OAT29526.1"/>
    <property type="molecule type" value="Genomic_DNA"/>
</dbReference>
<dbReference type="FunFam" id="3.50.50.60:FF:000002">
    <property type="entry name" value="tRNA uridine 5-carboxymethylaminomethyl modification enzyme MnmG"/>
    <property type="match status" value="1"/>
</dbReference>